<keyword evidence="2" id="KW-1133">Transmembrane helix</keyword>
<evidence type="ECO:0000256" key="1">
    <source>
        <dbReference type="SAM" id="MobiDB-lite"/>
    </source>
</evidence>
<dbReference type="InterPro" id="IPR036396">
    <property type="entry name" value="Cyt_P450_sf"/>
</dbReference>
<comment type="caution">
    <text evidence="3">The sequence shown here is derived from an EMBL/GenBank/DDBJ whole genome shotgun (WGS) entry which is preliminary data.</text>
</comment>
<dbReference type="PANTHER" id="PTHR24306">
    <property type="match status" value="1"/>
</dbReference>
<evidence type="ECO:0000313" key="3">
    <source>
        <dbReference type="EMBL" id="KAL2830858.1"/>
    </source>
</evidence>
<feature type="compositionally biased region" description="Basic and acidic residues" evidence="1">
    <location>
        <begin position="411"/>
        <end position="426"/>
    </location>
</feature>
<protein>
    <recommendedName>
        <fullName evidence="5">Cytochrome P450</fullName>
    </recommendedName>
</protein>
<feature type="transmembrane region" description="Helical" evidence="2">
    <location>
        <begin position="311"/>
        <end position="332"/>
    </location>
</feature>
<dbReference type="SUPFAM" id="SSF48264">
    <property type="entry name" value="Cytochrome P450"/>
    <property type="match status" value="1"/>
</dbReference>
<accession>A0ABR4ISW2</accession>
<feature type="transmembrane region" description="Helical" evidence="2">
    <location>
        <begin position="12"/>
        <end position="28"/>
    </location>
</feature>
<evidence type="ECO:0000256" key="2">
    <source>
        <dbReference type="SAM" id="Phobius"/>
    </source>
</evidence>
<feature type="compositionally biased region" description="Polar residues" evidence="1">
    <location>
        <begin position="399"/>
        <end position="408"/>
    </location>
</feature>
<dbReference type="EMBL" id="JBFXLS010000011">
    <property type="protein sequence ID" value="KAL2830858.1"/>
    <property type="molecule type" value="Genomic_DNA"/>
</dbReference>
<reference evidence="3 4" key="1">
    <citation type="submission" date="2024-07" db="EMBL/GenBank/DDBJ databases">
        <title>Section-level genome sequencing and comparative genomics of Aspergillus sections Usti and Cavernicolus.</title>
        <authorList>
            <consortium name="Lawrence Berkeley National Laboratory"/>
            <person name="Nybo J.L."/>
            <person name="Vesth T.C."/>
            <person name="Theobald S."/>
            <person name="Frisvad J.C."/>
            <person name="Larsen T.O."/>
            <person name="Kjaerboelling I."/>
            <person name="Rothschild-Mancinelli K."/>
            <person name="Lyhne E.K."/>
            <person name="Kogle M.E."/>
            <person name="Barry K."/>
            <person name="Clum A."/>
            <person name="Na H."/>
            <person name="Ledsgaard L."/>
            <person name="Lin J."/>
            <person name="Lipzen A."/>
            <person name="Kuo A."/>
            <person name="Riley R."/>
            <person name="Mondo S."/>
            <person name="LaButti K."/>
            <person name="Haridas S."/>
            <person name="Pangalinan J."/>
            <person name="Salamov A.A."/>
            <person name="Simmons B.A."/>
            <person name="Magnuson J.K."/>
            <person name="Chen J."/>
            <person name="Drula E."/>
            <person name="Henrissat B."/>
            <person name="Wiebenga A."/>
            <person name="Lubbers R.J."/>
            <person name="Gomes A.C."/>
            <person name="Makela M.R."/>
            <person name="Stajich J."/>
            <person name="Grigoriev I.V."/>
            <person name="Mortensen U.H."/>
            <person name="De vries R.P."/>
            <person name="Baker S.E."/>
            <person name="Andersen M.R."/>
        </authorList>
    </citation>
    <scope>NUCLEOTIDE SEQUENCE [LARGE SCALE GENOMIC DNA]</scope>
    <source>
        <strain evidence="3 4">CBS 600.67</strain>
    </source>
</reference>
<keyword evidence="2" id="KW-0812">Transmembrane</keyword>
<keyword evidence="2" id="KW-0472">Membrane</keyword>
<dbReference type="Proteomes" id="UP001610335">
    <property type="component" value="Unassembled WGS sequence"/>
</dbReference>
<feature type="region of interest" description="Disordered" evidence="1">
    <location>
        <begin position="399"/>
        <end position="426"/>
    </location>
</feature>
<evidence type="ECO:0000313" key="4">
    <source>
        <dbReference type="Proteomes" id="UP001610335"/>
    </source>
</evidence>
<dbReference type="Gene3D" id="1.10.630.10">
    <property type="entry name" value="Cytochrome P450"/>
    <property type="match status" value="1"/>
</dbReference>
<evidence type="ECO:0008006" key="5">
    <source>
        <dbReference type="Google" id="ProtNLM"/>
    </source>
</evidence>
<name>A0ABR4ISW2_9EURO</name>
<organism evidence="3 4">
    <name type="scientific">Aspergillus cavernicola</name>
    <dbReference type="NCBI Taxonomy" id="176166"/>
    <lineage>
        <taxon>Eukaryota</taxon>
        <taxon>Fungi</taxon>
        <taxon>Dikarya</taxon>
        <taxon>Ascomycota</taxon>
        <taxon>Pezizomycotina</taxon>
        <taxon>Eurotiomycetes</taxon>
        <taxon>Eurotiomycetidae</taxon>
        <taxon>Eurotiales</taxon>
        <taxon>Aspergillaceae</taxon>
        <taxon>Aspergillus</taxon>
        <taxon>Aspergillus subgen. Nidulantes</taxon>
    </lineage>
</organism>
<gene>
    <name evidence="3" type="ORF">BDW59DRAFT_158294</name>
</gene>
<dbReference type="PANTHER" id="PTHR24306:SF7">
    <property type="entry name" value="AHBB"/>
    <property type="match status" value="1"/>
</dbReference>
<keyword evidence="4" id="KW-1185">Reference proteome</keyword>
<sequence>MLQNSLITTTPWALALIAGCMILTRCYTEIRHAANMRMQSNSQKSSQVVTTIPYSIPWLGHTISFFTKPQPWLRQLGQQVNHGIFAVVLGGRKCHIIMSPGLAKEVLADDKGAIGAMDQTVLWGKIHRVVYQLNREPFLSQAGDIVHGNIEKSTLSLVSACYYNLKWQERAHVLVGHGGNEFEASFFPLIRHFVADMVLPSLYGTAFMKNYPDIAADLFEFDANFHFFLMGLPAWVPISGLKESAAARARVKSALEDFHNALVARSRGEAPDARWGSLNDVSSVMNDRVHFWEEAVGEHSSKEGYVSSHAFLLWVTLINANVIVFWLFFHIYEDSSLLTVICEEVSPFVHAQESQSNIKLDSAEIKSQTLFLRSAFLETMGLYTQSNSFKNVQADFTVTESDDPSNFATKGEQDNRSEHTSSSEET</sequence>
<proteinExistence type="predicted"/>